<dbReference type="CDD" id="cd16295">
    <property type="entry name" value="TTHA0252-CPSF-like_MBL-fold"/>
    <property type="match status" value="1"/>
</dbReference>
<accession>I4B8A6</accession>
<evidence type="ECO:0000313" key="5">
    <source>
        <dbReference type="Proteomes" id="UP000006048"/>
    </source>
</evidence>
<dbReference type="SUPFAM" id="SSF56281">
    <property type="entry name" value="Metallo-hydrolase/oxidoreductase"/>
    <property type="match status" value="1"/>
</dbReference>
<dbReference type="PANTHER" id="PTHR11203">
    <property type="entry name" value="CLEAVAGE AND POLYADENYLATION SPECIFICITY FACTOR FAMILY MEMBER"/>
    <property type="match status" value="1"/>
</dbReference>
<dbReference type="InterPro" id="IPR022712">
    <property type="entry name" value="Beta_Casp"/>
</dbReference>
<dbReference type="InterPro" id="IPR011108">
    <property type="entry name" value="RMMBL"/>
</dbReference>
<evidence type="ECO:0000259" key="3">
    <source>
        <dbReference type="SMART" id="SM01027"/>
    </source>
</evidence>
<dbReference type="GO" id="GO:0004521">
    <property type="term" value="F:RNA endonuclease activity"/>
    <property type="evidence" value="ECO:0007669"/>
    <property type="project" value="TreeGrafter"/>
</dbReference>
<feature type="domain" description="Beta-Casp" evidence="3">
    <location>
        <begin position="250"/>
        <end position="373"/>
    </location>
</feature>
<dbReference type="GO" id="GO:0016787">
    <property type="term" value="F:hydrolase activity"/>
    <property type="evidence" value="ECO:0007669"/>
    <property type="project" value="UniProtKB-KW"/>
</dbReference>
<proteinExistence type="predicted"/>
<dbReference type="PATRIC" id="fig|869212.3.peg.2896"/>
<reference evidence="4 5" key="1">
    <citation type="submission" date="2012-06" db="EMBL/GenBank/DDBJ databases">
        <title>The complete chromosome of genome of Turneriella parva DSM 21527.</title>
        <authorList>
            <consortium name="US DOE Joint Genome Institute (JGI-PGF)"/>
            <person name="Lucas S."/>
            <person name="Han J."/>
            <person name="Lapidus A."/>
            <person name="Bruce D."/>
            <person name="Goodwin L."/>
            <person name="Pitluck S."/>
            <person name="Peters L."/>
            <person name="Kyrpides N."/>
            <person name="Mavromatis K."/>
            <person name="Ivanova N."/>
            <person name="Mikhailova N."/>
            <person name="Chertkov O."/>
            <person name="Detter J.C."/>
            <person name="Tapia R."/>
            <person name="Han C."/>
            <person name="Land M."/>
            <person name="Hauser L."/>
            <person name="Markowitz V."/>
            <person name="Cheng J.-F."/>
            <person name="Hugenholtz P."/>
            <person name="Woyke T."/>
            <person name="Wu D."/>
            <person name="Gronow S."/>
            <person name="Wellnitz S."/>
            <person name="Brambilla E."/>
            <person name="Klenk H.-P."/>
            <person name="Eisen J.A."/>
        </authorList>
    </citation>
    <scope>NUCLEOTIDE SEQUENCE [LARGE SCALE GENOMIC DNA]</scope>
    <source>
        <strain evidence="5">ATCC BAA-1111 / DSM 21527 / NCTC 11395 / H</strain>
    </source>
</reference>
<evidence type="ECO:0000256" key="1">
    <source>
        <dbReference type="ARBA" id="ARBA00022801"/>
    </source>
</evidence>
<dbReference type="Pfam" id="PF07521">
    <property type="entry name" value="RMMBL"/>
    <property type="match status" value="1"/>
</dbReference>
<keyword evidence="5" id="KW-1185">Reference proteome</keyword>
<dbReference type="EMBL" id="CP002959">
    <property type="protein sequence ID" value="AFM13513.1"/>
    <property type="molecule type" value="Genomic_DNA"/>
</dbReference>
<gene>
    <name evidence="4" type="ordered locus">Turpa_2874</name>
</gene>
<dbReference type="Gene3D" id="3.40.50.10890">
    <property type="match status" value="1"/>
</dbReference>
<dbReference type="InterPro" id="IPR001279">
    <property type="entry name" value="Metallo-B-lactamas"/>
</dbReference>
<dbReference type="Gene3D" id="3.60.15.10">
    <property type="entry name" value="Ribonuclease Z/Hydroxyacylglutathione hydrolase-like"/>
    <property type="match status" value="1"/>
</dbReference>
<dbReference type="SMART" id="SM00849">
    <property type="entry name" value="Lactamase_B"/>
    <property type="match status" value="1"/>
</dbReference>
<keyword evidence="1" id="KW-0378">Hydrolase</keyword>
<dbReference type="RefSeq" id="WP_014804015.1">
    <property type="nucleotide sequence ID" value="NC_018020.1"/>
</dbReference>
<dbReference type="InterPro" id="IPR036866">
    <property type="entry name" value="RibonucZ/Hydroxyglut_hydro"/>
</dbReference>
<name>I4B8A6_TURPD</name>
<dbReference type="KEGG" id="tpx:Turpa_2874"/>
<dbReference type="HOGENOM" id="CLU_009673_5_2_12"/>
<dbReference type="Proteomes" id="UP000006048">
    <property type="component" value="Chromosome"/>
</dbReference>
<feature type="domain" description="Metallo-beta-lactamase" evidence="2">
    <location>
        <begin position="17"/>
        <end position="245"/>
    </location>
</feature>
<dbReference type="SMART" id="SM01027">
    <property type="entry name" value="Beta-Casp"/>
    <property type="match status" value="1"/>
</dbReference>
<evidence type="ECO:0000259" key="2">
    <source>
        <dbReference type="SMART" id="SM00849"/>
    </source>
</evidence>
<dbReference type="InterPro" id="IPR050698">
    <property type="entry name" value="MBL"/>
</dbReference>
<dbReference type="AlphaFoldDB" id="I4B8A6"/>
<dbReference type="Pfam" id="PF12706">
    <property type="entry name" value="Lactamase_B_2"/>
    <property type="match status" value="1"/>
</dbReference>
<dbReference type="Pfam" id="PF10996">
    <property type="entry name" value="Beta-Casp"/>
    <property type="match status" value="1"/>
</dbReference>
<protein>
    <submittedName>
        <fullName evidence="4">RNA-metabolising metallo-beta-lactamase</fullName>
    </submittedName>
</protein>
<dbReference type="PANTHER" id="PTHR11203:SF37">
    <property type="entry name" value="INTEGRATOR COMPLEX SUBUNIT 11"/>
    <property type="match status" value="1"/>
</dbReference>
<evidence type="ECO:0000313" key="4">
    <source>
        <dbReference type="EMBL" id="AFM13513.1"/>
    </source>
</evidence>
<dbReference type="OrthoDB" id="9803916at2"/>
<sequence>MRDAVRVQFLGAAGFVTGSRTLLEYQGYRVYIDCGLYQGPKYVEARNYLPLESHPETIDAIVLTHAHIDHSGLIPRLVREGFRGKIYCTKPTAKLLEIILPDAGNIQEEEFRQLSRKEVKKLGLDAPLFTKEDGEKALDFLVTVGYNRNFRVGPFRFCYTWAGHILGAAHLNVWRKGFSMVFSGDIGPESTFFHKPLKRPPMAQNVVIESTYGDRLRVEEDYQKKIADAVRYVTERRGILLMPAFAIGRAQIALYVLYRMMMEKKIPTMRIVLDSPMAVKATQAYSRFKSELVAEVAGSGFFEFLKSRNMILVKNADESRALVEAPGPMIVVSASGMCTGGRVVHHLEHRLGDSRNFVLFTGYAGEGTLAHQIMTGANRVNIYGKEVPVRAMVAQLQSFSAHADLAGLIDWMRPFKGEGVERIYINHGEDASRENLAKNLNFMSGAQIELPRYQSTYYLPCG</sequence>
<dbReference type="STRING" id="869212.Turpa_2874"/>
<organism evidence="4 5">
    <name type="scientific">Turneriella parva (strain ATCC BAA-1111 / DSM 21527 / NCTC 11395 / H)</name>
    <name type="common">Leptospira parva</name>
    <dbReference type="NCBI Taxonomy" id="869212"/>
    <lineage>
        <taxon>Bacteria</taxon>
        <taxon>Pseudomonadati</taxon>
        <taxon>Spirochaetota</taxon>
        <taxon>Spirochaetia</taxon>
        <taxon>Leptospirales</taxon>
        <taxon>Leptospiraceae</taxon>
        <taxon>Turneriella</taxon>
    </lineage>
</organism>